<dbReference type="InterPro" id="IPR051376">
    <property type="entry name" value="CWC25_splicing_factor"/>
</dbReference>
<dbReference type="Pfam" id="PF12542">
    <property type="entry name" value="CWC25"/>
    <property type="match status" value="1"/>
</dbReference>
<dbReference type="PANTHER" id="PTHR16196:SF0">
    <property type="entry name" value="PRE-MRNA-SPLICING FACTOR CWC25 HOMOLOG"/>
    <property type="match status" value="1"/>
</dbReference>
<keyword evidence="10" id="KW-0732">Signal</keyword>
<dbReference type="InterPro" id="IPR022209">
    <property type="entry name" value="CWC25"/>
</dbReference>
<feature type="compositionally biased region" description="Basic and acidic residues" evidence="9">
    <location>
        <begin position="427"/>
        <end position="464"/>
    </location>
</feature>
<gene>
    <name evidence="12" type="ORF">V6N12_061172</name>
</gene>
<evidence type="ECO:0000256" key="1">
    <source>
        <dbReference type="ARBA" id="ARBA00004123"/>
    </source>
</evidence>
<keyword evidence="5 8" id="KW-0175">Coiled coil</keyword>
<comment type="caution">
    <text evidence="12">The sequence shown here is derived from an EMBL/GenBank/DDBJ whole genome shotgun (WGS) entry which is preliminary data.</text>
</comment>
<evidence type="ECO:0000256" key="10">
    <source>
        <dbReference type="SAM" id="SignalP"/>
    </source>
</evidence>
<evidence type="ECO:0000256" key="5">
    <source>
        <dbReference type="ARBA" id="ARBA00023054"/>
    </source>
</evidence>
<feature type="signal peptide" evidence="10">
    <location>
        <begin position="1"/>
        <end position="15"/>
    </location>
</feature>
<keyword evidence="3" id="KW-0507">mRNA processing</keyword>
<dbReference type="Proteomes" id="UP001472677">
    <property type="component" value="Unassembled WGS sequence"/>
</dbReference>
<feature type="compositionally biased region" description="Basic residues" evidence="9">
    <location>
        <begin position="216"/>
        <end position="233"/>
    </location>
</feature>
<keyword evidence="6" id="KW-0508">mRNA splicing</keyword>
<feature type="compositionally biased region" description="Basic and acidic residues" evidence="9">
    <location>
        <begin position="316"/>
        <end position="359"/>
    </location>
</feature>
<dbReference type="EMBL" id="JBBPBM010000021">
    <property type="protein sequence ID" value="KAK8548255.1"/>
    <property type="molecule type" value="Genomic_DNA"/>
</dbReference>
<feature type="compositionally biased region" description="Basic and acidic residues" evidence="9">
    <location>
        <begin position="295"/>
        <end position="308"/>
    </location>
</feature>
<protein>
    <recommendedName>
        <fullName evidence="11">CBF1-interacting co-repressor CIR N-terminal domain-containing protein</fullName>
    </recommendedName>
</protein>
<keyword evidence="7" id="KW-0539">Nucleus</keyword>
<name>A0ABR2DXY4_9ROSI</name>
<dbReference type="InterPro" id="IPR019339">
    <property type="entry name" value="CIR_N_dom"/>
</dbReference>
<feature type="region of interest" description="Disordered" evidence="9">
    <location>
        <begin position="133"/>
        <end position="158"/>
    </location>
</feature>
<evidence type="ECO:0000313" key="13">
    <source>
        <dbReference type="Proteomes" id="UP001472677"/>
    </source>
</evidence>
<evidence type="ECO:0000256" key="4">
    <source>
        <dbReference type="ARBA" id="ARBA00022728"/>
    </source>
</evidence>
<feature type="domain" description="CBF1-interacting co-repressor CIR N-terminal" evidence="11">
    <location>
        <begin position="42"/>
        <end position="78"/>
    </location>
</feature>
<feature type="compositionally biased region" description="Basic and acidic residues" evidence="9">
    <location>
        <begin position="256"/>
        <end position="267"/>
    </location>
</feature>
<evidence type="ECO:0000256" key="7">
    <source>
        <dbReference type="ARBA" id="ARBA00023242"/>
    </source>
</evidence>
<keyword evidence="13" id="KW-1185">Reference proteome</keyword>
<comment type="subcellular location">
    <subcellularLocation>
        <location evidence="1">Nucleus</location>
    </subcellularLocation>
</comment>
<dbReference type="Pfam" id="PF10197">
    <property type="entry name" value="Cir_N"/>
    <property type="match status" value="1"/>
</dbReference>
<feature type="coiled-coil region" evidence="8">
    <location>
        <begin position="54"/>
        <end position="81"/>
    </location>
</feature>
<proteinExistence type="inferred from homology"/>
<reference evidence="12 13" key="1">
    <citation type="journal article" date="2024" name="G3 (Bethesda)">
        <title>Genome assembly of Hibiscus sabdariffa L. provides insights into metabolisms of medicinal natural products.</title>
        <authorList>
            <person name="Kim T."/>
        </authorList>
    </citation>
    <scope>NUCLEOTIDE SEQUENCE [LARGE SCALE GENOMIC DNA]</scope>
    <source>
        <strain evidence="12">TK-2024</strain>
        <tissue evidence="12">Old leaves</tissue>
    </source>
</reference>
<evidence type="ECO:0000256" key="3">
    <source>
        <dbReference type="ARBA" id="ARBA00022664"/>
    </source>
</evidence>
<accession>A0ABR2DXY4</accession>
<feature type="region of interest" description="Disordered" evidence="9">
    <location>
        <begin position="200"/>
        <end position="469"/>
    </location>
</feature>
<evidence type="ECO:0000256" key="6">
    <source>
        <dbReference type="ARBA" id="ARBA00023187"/>
    </source>
</evidence>
<comment type="similarity">
    <text evidence="2">Belongs to the CWC25 family.</text>
</comment>
<evidence type="ECO:0000259" key="11">
    <source>
        <dbReference type="SMART" id="SM01083"/>
    </source>
</evidence>
<organism evidence="12 13">
    <name type="scientific">Hibiscus sabdariffa</name>
    <name type="common">roselle</name>
    <dbReference type="NCBI Taxonomy" id="183260"/>
    <lineage>
        <taxon>Eukaryota</taxon>
        <taxon>Viridiplantae</taxon>
        <taxon>Streptophyta</taxon>
        <taxon>Embryophyta</taxon>
        <taxon>Tracheophyta</taxon>
        <taxon>Spermatophyta</taxon>
        <taxon>Magnoliopsida</taxon>
        <taxon>eudicotyledons</taxon>
        <taxon>Gunneridae</taxon>
        <taxon>Pentapetalae</taxon>
        <taxon>rosids</taxon>
        <taxon>malvids</taxon>
        <taxon>Malvales</taxon>
        <taxon>Malvaceae</taxon>
        <taxon>Malvoideae</taxon>
        <taxon>Hibiscus</taxon>
    </lineage>
</organism>
<feature type="compositionally biased region" description="Basic and acidic residues" evidence="9">
    <location>
        <begin position="366"/>
        <end position="387"/>
    </location>
</feature>
<dbReference type="SMART" id="SM01083">
    <property type="entry name" value="Cir_N"/>
    <property type="match status" value="1"/>
</dbReference>
<evidence type="ECO:0000256" key="9">
    <source>
        <dbReference type="SAM" id="MobiDB-lite"/>
    </source>
</evidence>
<evidence type="ECO:0000256" key="8">
    <source>
        <dbReference type="SAM" id="Coils"/>
    </source>
</evidence>
<evidence type="ECO:0000256" key="2">
    <source>
        <dbReference type="ARBA" id="ARBA00006695"/>
    </source>
</evidence>
<evidence type="ECO:0000313" key="12">
    <source>
        <dbReference type="EMBL" id="KAK8548255.1"/>
    </source>
</evidence>
<feature type="compositionally biased region" description="Polar residues" evidence="9">
    <location>
        <begin position="136"/>
        <end position="149"/>
    </location>
</feature>
<dbReference type="PANTHER" id="PTHR16196">
    <property type="entry name" value="CELL CYCLE CONTROL PROTEIN CWF25"/>
    <property type="match status" value="1"/>
</dbReference>
<sequence>MLIVVVAIILPSTASIGVTFKILQSDYRRFEVGVIEFLNKKGWHTGSLRNIENVWKAEQKHEAEQKKLEELRKQIHEERERSEFRLLQEQAGLVPKQERLDFLYDSGLAVGKGASSSAAGGSGAGFKALEEALPSSKPTDSSANQSSSAPGALFEDKPHSANDAWRKLHSDPLLMIRQREQEALARIKNNPVQMAMIRKSVVQKKQKEKSPDHKEQRKKHHRSSSKHRKHSTRHSNSEDDTSKDDKRNRDHHHKRSDNEGRYRRTESDSEDESKEAESQEKSGRRQKYGYDDQDDVKRKHDKSMRDKYSSQPPRSIDAEKNQEKDRPASDHHKRSDKEGNYRRTGSDSKDELKEAESREKNHHRLKYEYDDRDDVRRNHDKSKHDKYFSQAPRSIEADKNQEKDRPSSDHRDTASRDNRRRGGTSKLSEEERAARLREMQEDAELHESQRWKRLKKAEENDAREATVSSTSTGRNFLDAAHKSIYGGDVVSDKSSGLKLSSGVWVTIGPAWKETMVMVSVEDESIPLHLKLM</sequence>
<feature type="compositionally biased region" description="Basic and acidic residues" evidence="9">
    <location>
        <begin position="395"/>
        <end position="417"/>
    </location>
</feature>
<keyword evidence="4" id="KW-0747">Spliceosome</keyword>
<feature type="chain" id="PRO_5046066553" description="CBF1-interacting co-repressor CIR N-terminal domain-containing protein" evidence="10">
    <location>
        <begin position="16"/>
        <end position="532"/>
    </location>
</feature>